<keyword evidence="2" id="KW-1185">Reference proteome</keyword>
<evidence type="ECO:0000313" key="2">
    <source>
        <dbReference type="Proteomes" id="UP001175228"/>
    </source>
</evidence>
<dbReference type="EMBL" id="JAUEPU010000079">
    <property type="protein sequence ID" value="KAK0480970.1"/>
    <property type="molecule type" value="Genomic_DNA"/>
</dbReference>
<dbReference type="AlphaFoldDB" id="A0AA39PB45"/>
<sequence>MKNYFILPNLRRKNEFIRMVAERTTSKYNRDQQSFLLDVCYPRYLCMKWEGYVDLECMTNIRAIFFQQFPLVQNADVSIEHAKFYLALRTVVYQCHNRKKRGDSSTTLSVTTTVQSAMSAVEVVPTSDDDEKVVSSSQLPLQVVVVEHDEEDVSSSQQPFDIMA</sequence>
<accession>A0AA39PB45</accession>
<proteinExistence type="predicted"/>
<protein>
    <submittedName>
        <fullName evidence="1">Uncharacterized protein</fullName>
    </submittedName>
</protein>
<name>A0AA39PB45_9AGAR</name>
<comment type="caution">
    <text evidence="1">The sequence shown here is derived from an EMBL/GenBank/DDBJ whole genome shotgun (WGS) entry which is preliminary data.</text>
</comment>
<gene>
    <name evidence="1" type="ORF">EDD18DRAFT_1113411</name>
</gene>
<evidence type="ECO:0000313" key="1">
    <source>
        <dbReference type="EMBL" id="KAK0480970.1"/>
    </source>
</evidence>
<reference evidence="1" key="1">
    <citation type="submission" date="2023-06" db="EMBL/GenBank/DDBJ databases">
        <authorList>
            <consortium name="Lawrence Berkeley National Laboratory"/>
            <person name="Ahrendt S."/>
            <person name="Sahu N."/>
            <person name="Indic B."/>
            <person name="Wong-Bajracharya J."/>
            <person name="Merenyi Z."/>
            <person name="Ke H.-M."/>
            <person name="Monk M."/>
            <person name="Kocsube S."/>
            <person name="Drula E."/>
            <person name="Lipzen A."/>
            <person name="Balint B."/>
            <person name="Henrissat B."/>
            <person name="Andreopoulos B."/>
            <person name="Martin F.M."/>
            <person name="Harder C.B."/>
            <person name="Rigling D."/>
            <person name="Ford K.L."/>
            <person name="Foster G.D."/>
            <person name="Pangilinan J."/>
            <person name="Papanicolaou A."/>
            <person name="Barry K."/>
            <person name="LaButti K."/>
            <person name="Viragh M."/>
            <person name="Koriabine M."/>
            <person name="Yan M."/>
            <person name="Riley R."/>
            <person name="Champramary S."/>
            <person name="Plett K.L."/>
            <person name="Tsai I.J."/>
            <person name="Slot J."/>
            <person name="Sipos G."/>
            <person name="Plett J."/>
            <person name="Nagy L.G."/>
            <person name="Grigoriev I.V."/>
        </authorList>
    </citation>
    <scope>NUCLEOTIDE SEQUENCE</scope>
    <source>
        <strain evidence="1">HWK02</strain>
    </source>
</reference>
<organism evidence="1 2">
    <name type="scientific">Armillaria luteobubalina</name>
    <dbReference type="NCBI Taxonomy" id="153913"/>
    <lineage>
        <taxon>Eukaryota</taxon>
        <taxon>Fungi</taxon>
        <taxon>Dikarya</taxon>
        <taxon>Basidiomycota</taxon>
        <taxon>Agaricomycotina</taxon>
        <taxon>Agaricomycetes</taxon>
        <taxon>Agaricomycetidae</taxon>
        <taxon>Agaricales</taxon>
        <taxon>Marasmiineae</taxon>
        <taxon>Physalacriaceae</taxon>
        <taxon>Armillaria</taxon>
    </lineage>
</organism>
<dbReference type="Proteomes" id="UP001175228">
    <property type="component" value="Unassembled WGS sequence"/>
</dbReference>